<reference evidence="1 2" key="1">
    <citation type="submission" date="2020-08" db="EMBL/GenBank/DDBJ databases">
        <title>Genomic Encyclopedia of Type Strains, Phase III (KMG-III): the genomes of soil and plant-associated and newly described type strains.</title>
        <authorList>
            <person name="Whitman W."/>
        </authorList>
    </citation>
    <scope>NUCLEOTIDE SEQUENCE [LARGE SCALE GENOMIC DNA]</scope>
    <source>
        <strain evidence="1 2">CECT 5995</strain>
    </source>
</reference>
<dbReference type="RefSeq" id="WP_183387577.1">
    <property type="nucleotide sequence ID" value="NZ_JACHXM010000008.1"/>
</dbReference>
<organism evidence="1 2">
    <name type="scientific">Halomonas organivorans</name>
    <dbReference type="NCBI Taxonomy" id="257772"/>
    <lineage>
        <taxon>Bacteria</taxon>
        <taxon>Pseudomonadati</taxon>
        <taxon>Pseudomonadota</taxon>
        <taxon>Gammaproteobacteria</taxon>
        <taxon>Oceanospirillales</taxon>
        <taxon>Halomonadaceae</taxon>
        <taxon>Halomonas</taxon>
    </lineage>
</organism>
<evidence type="ECO:0008006" key="3">
    <source>
        <dbReference type="Google" id="ProtNLM"/>
    </source>
</evidence>
<proteinExistence type="predicted"/>
<dbReference type="Proteomes" id="UP000525987">
    <property type="component" value="Unassembled WGS sequence"/>
</dbReference>
<comment type="caution">
    <text evidence="1">The sequence shown here is derived from an EMBL/GenBank/DDBJ whole genome shotgun (WGS) entry which is preliminary data.</text>
</comment>
<dbReference type="EMBL" id="JACHXM010000008">
    <property type="protein sequence ID" value="MBB3141193.1"/>
    <property type="molecule type" value="Genomic_DNA"/>
</dbReference>
<gene>
    <name evidence="1" type="ORF">FHR96_002070</name>
</gene>
<keyword evidence="2" id="KW-1185">Reference proteome</keyword>
<protein>
    <recommendedName>
        <fullName evidence="3">ArsR family transcriptional regulator</fullName>
    </recommendedName>
</protein>
<name>A0A7W5BZR0_9GAMM</name>
<evidence type="ECO:0000313" key="1">
    <source>
        <dbReference type="EMBL" id="MBB3141193.1"/>
    </source>
</evidence>
<sequence>MDAHDLGDTRRELMARVLQHGGVLVAPFGHAGGDSHEAMILDDIAALEAAGFLEVGRDDEGRVHRIELTSSGYRALEVGE</sequence>
<dbReference type="AlphaFoldDB" id="A0A7W5BZR0"/>
<evidence type="ECO:0000313" key="2">
    <source>
        <dbReference type="Proteomes" id="UP000525987"/>
    </source>
</evidence>
<accession>A0A7W5BZR0</accession>